<feature type="transmembrane region" description="Helical" evidence="1">
    <location>
        <begin position="205"/>
        <end position="227"/>
    </location>
</feature>
<accession>A0A232EJZ4</accession>
<evidence type="ECO:0000256" key="1">
    <source>
        <dbReference type="SAM" id="Phobius"/>
    </source>
</evidence>
<dbReference type="EMBL" id="NNAY01003922">
    <property type="protein sequence ID" value="OXU18648.1"/>
    <property type="molecule type" value="Genomic_DNA"/>
</dbReference>
<reference evidence="2 3" key="1">
    <citation type="journal article" date="2017" name="Curr. Biol.">
        <title>The Evolution of Venom by Co-option of Single-Copy Genes.</title>
        <authorList>
            <person name="Martinson E.O."/>
            <person name="Mrinalini"/>
            <person name="Kelkar Y.D."/>
            <person name="Chang C.H."/>
            <person name="Werren J.H."/>
        </authorList>
    </citation>
    <scope>NUCLEOTIDE SEQUENCE [LARGE SCALE GENOMIC DNA]</scope>
    <source>
        <strain evidence="2 3">Alberta</strain>
        <tissue evidence="2">Whole body</tissue>
    </source>
</reference>
<keyword evidence="3" id="KW-1185">Reference proteome</keyword>
<gene>
    <name evidence="2" type="ORF">TSAR_000606</name>
</gene>
<feature type="transmembrane region" description="Helical" evidence="1">
    <location>
        <begin position="262"/>
        <end position="283"/>
    </location>
</feature>
<organism evidence="2 3">
    <name type="scientific">Trichomalopsis sarcophagae</name>
    <dbReference type="NCBI Taxonomy" id="543379"/>
    <lineage>
        <taxon>Eukaryota</taxon>
        <taxon>Metazoa</taxon>
        <taxon>Ecdysozoa</taxon>
        <taxon>Arthropoda</taxon>
        <taxon>Hexapoda</taxon>
        <taxon>Insecta</taxon>
        <taxon>Pterygota</taxon>
        <taxon>Neoptera</taxon>
        <taxon>Endopterygota</taxon>
        <taxon>Hymenoptera</taxon>
        <taxon>Apocrita</taxon>
        <taxon>Proctotrupomorpha</taxon>
        <taxon>Chalcidoidea</taxon>
        <taxon>Pteromalidae</taxon>
        <taxon>Pteromalinae</taxon>
        <taxon>Trichomalopsis</taxon>
    </lineage>
</organism>
<dbReference type="Proteomes" id="UP000215335">
    <property type="component" value="Unassembled WGS sequence"/>
</dbReference>
<comment type="caution">
    <text evidence="2">The sequence shown here is derived from an EMBL/GenBank/DDBJ whole genome shotgun (WGS) entry which is preliminary data.</text>
</comment>
<evidence type="ECO:0000313" key="2">
    <source>
        <dbReference type="EMBL" id="OXU18648.1"/>
    </source>
</evidence>
<keyword evidence="1" id="KW-0812">Transmembrane</keyword>
<name>A0A232EJZ4_9HYME</name>
<evidence type="ECO:0000313" key="3">
    <source>
        <dbReference type="Proteomes" id="UP000215335"/>
    </source>
</evidence>
<dbReference type="AlphaFoldDB" id="A0A232EJZ4"/>
<sequence length="322" mass="36876">MSVSNNLKPSYSYTVHIIFLDACTRFHKHVFAIKKYLKLLSSSKILAGVRPNILIFLSIETIHLINQSGKLQSTVKYVDVQNTNDDHRSSVQYFNDSYMLVDLFKNRKLFNEKLKNMHGYVLRAIYRQKHFGIVPFELYTKSRLQNKTAFRAIADVQYTLMKTIAQTMNFSMNKILKNYTFSNNLFTVCHDLAGKQHGYYYNVNVPWNLTLSISAVLVITILSKVSLRLLRSGSRFASRCNIAMIVFGLSTPVEPKKLSKKIIHSSLLIISVMFSAELLGYIININVIDSGIHITMNNRTYVLLKGSNNLIFSSMNITLYSI</sequence>
<proteinExistence type="predicted"/>
<keyword evidence="1" id="KW-0472">Membrane</keyword>
<keyword evidence="1" id="KW-1133">Transmembrane helix</keyword>
<protein>
    <submittedName>
        <fullName evidence="2">Uncharacterized protein</fullName>
    </submittedName>
</protein>